<comment type="caution">
    <text evidence="1">The sequence shown here is derived from an EMBL/GenBank/DDBJ whole genome shotgun (WGS) entry which is preliminary data.</text>
</comment>
<organism evidence="1 2">
    <name type="scientific">Rhododendron griersonianum</name>
    <dbReference type="NCBI Taxonomy" id="479676"/>
    <lineage>
        <taxon>Eukaryota</taxon>
        <taxon>Viridiplantae</taxon>
        <taxon>Streptophyta</taxon>
        <taxon>Embryophyta</taxon>
        <taxon>Tracheophyta</taxon>
        <taxon>Spermatophyta</taxon>
        <taxon>Magnoliopsida</taxon>
        <taxon>eudicotyledons</taxon>
        <taxon>Gunneridae</taxon>
        <taxon>Pentapetalae</taxon>
        <taxon>asterids</taxon>
        <taxon>Ericales</taxon>
        <taxon>Ericaceae</taxon>
        <taxon>Ericoideae</taxon>
        <taxon>Rhodoreae</taxon>
        <taxon>Rhododendron</taxon>
    </lineage>
</organism>
<gene>
    <name evidence="1" type="ORF">RHGRI_007449</name>
</gene>
<reference evidence="1" key="1">
    <citation type="submission" date="2020-08" db="EMBL/GenBank/DDBJ databases">
        <title>Plant Genome Project.</title>
        <authorList>
            <person name="Zhang R.-G."/>
        </authorList>
    </citation>
    <scope>NUCLEOTIDE SEQUENCE</scope>
    <source>
        <strain evidence="1">WSP0</strain>
        <tissue evidence="1">Leaf</tissue>
    </source>
</reference>
<accession>A0AAV6KXK7</accession>
<dbReference type="EMBL" id="JACTNZ010000003">
    <property type="protein sequence ID" value="KAG5557180.1"/>
    <property type="molecule type" value="Genomic_DNA"/>
</dbReference>
<evidence type="ECO:0000313" key="1">
    <source>
        <dbReference type="EMBL" id="KAG5557180.1"/>
    </source>
</evidence>
<proteinExistence type="predicted"/>
<dbReference type="Proteomes" id="UP000823749">
    <property type="component" value="Chromosome 3"/>
</dbReference>
<protein>
    <submittedName>
        <fullName evidence="1">Uncharacterized protein</fullName>
    </submittedName>
</protein>
<sequence>MTSLPIDHPLVPLVVFGRRITKETRKKKKKPIKEILGFPKQNSLPITRRRRKKGKSAIFRSTAAAIALSLSISEGGIVNRNRILLNEAQAAWTVNKMIGLSYDGYEEEVISKIYEIEIQDEERAACQL</sequence>
<keyword evidence="2" id="KW-1185">Reference proteome</keyword>
<name>A0AAV6KXK7_9ERIC</name>
<evidence type="ECO:0000313" key="2">
    <source>
        <dbReference type="Proteomes" id="UP000823749"/>
    </source>
</evidence>
<dbReference type="AlphaFoldDB" id="A0AAV6KXK7"/>